<protein>
    <submittedName>
        <fullName evidence="2">Uncharacterized protein</fullName>
    </submittedName>
</protein>
<keyword evidence="1" id="KW-0472">Membrane</keyword>
<dbReference type="Proteomes" id="UP001465668">
    <property type="component" value="Unassembled WGS sequence"/>
</dbReference>
<dbReference type="EMBL" id="JARVKM010000047">
    <property type="protein sequence ID" value="KAK9773799.1"/>
    <property type="molecule type" value="Genomic_DNA"/>
</dbReference>
<keyword evidence="3" id="KW-1185">Reference proteome</keyword>
<name>A0ABR2XJD8_9PEZI</name>
<feature type="transmembrane region" description="Helical" evidence="1">
    <location>
        <begin position="13"/>
        <end position="37"/>
    </location>
</feature>
<evidence type="ECO:0000313" key="2">
    <source>
        <dbReference type="EMBL" id="KAK9773799.1"/>
    </source>
</evidence>
<reference evidence="2 3" key="1">
    <citation type="submission" date="2024-02" db="EMBL/GenBank/DDBJ databases">
        <title>First draft genome assembly of two strains of Seiridium cardinale.</title>
        <authorList>
            <person name="Emiliani G."/>
            <person name="Scali E."/>
        </authorList>
    </citation>
    <scope>NUCLEOTIDE SEQUENCE [LARGE SCALE GENOMIC DNA]</scope>
    <source>
        <strain evidence="2 3">BM-138-000479</strain>
    </source>
</reference>
<sequence>MAQDTEPLVIDSIWLPCYVVLVLIPLVFVCVATYSVWRDRRTRAKYDIEAIKVTYARYWSSSYQDHRKSSAKPRAPIPTLPINRAGPKLHASVLPPPSPNGFTSYGSAGNPKFARLLEQRPNQRTQMLEPVVPRSPAAPAWTGGDPGPGNYAGMHGGNLHPQAGGHGPWMKGTGEDYEGQFI</sequence>
<evidence type="ECO:0000313" key="3">
    <source>
        <dbReference type="Proteomes" id="UP001465668"/>
    </source>
</evidence>
<keyword evidence="1" id="KW-1133">Transmembrane helix</keyword>
<gene>
    <name evidence="2" type="ORF">SCAR479_09440</name>
</gene>
<evidence type="ECO:0000256" key="1">
    <source>
        <dbReference type="SAM" id="Phobius"/>
    </source>
</evidence>
<accession>A0ABR2XJD8</accession>
<keyword evidence="1" id="KW-0812">Transmembrane</keyword>
<comment type="caution">
    <text evidence="2">The sequence shown here is derived from an EMBL/GenBank/DDBJ whole genome shotgun (WGS) entry which is preliminary data.</text>
</comment>
<proteinExistence type="predicted"/>
<organism evidence="2 3">
    <name type="scientific">Seiridium cardinale</name>
    <dbReference type="NCBI Taxonomy" id="138064"/>
    <lineage>
        <taxon>Eukaryota</taxon>
        <taxon>Fungi</taxon>
        <taxon>Dikarya</taxon>
        <taxon>Ascomycota</taxon>
        <taxon>Pezizomycotina</taxon>
        <taxon>Sordariomycetes</taxon>
        <taxon>Xylariomycetidae</taxon>
        <taxon>Amphisphaeriales</taxon>
        <taxon>Sporocadaceae</taxon>
        <taxon>Seiridium</taxon>
    </lineage>
</organism>